<dbReference type="AlphaFoldDB" id="A0A286UKD7"/>
<evidence type="ECO:0000313" key="3">
    <source>
        <dbReference type="EMBL" id="PAV19935.1"/>
    </source>
</evidence>
<dbReference type="Pfam" id="PF19086">
    <property type="entry name" value="Terpene_syn_C_2"/>
    <property type="match status" value="2"/>
</dbReference>
<protein>
    <submittedName>
        <fullName evidence="3">Terpenoid synthase</fullName>
    </submittedName>
</protein>
<dbReference type="PANTHER" id="PTHR37987">
    <property type="entry name" value="CHROMOSOME 9, WHOLE GENOME SHOTGUN SEQUENCE"/>
    <property type="match status" value="1"/>
</dbReference>
<evidence type="ECO:0000313" key="4">
    <source>
        <dbReference type="Proteomes" id="UP000217199"/>
    </source>
</evidence>
<dbReference type="Proteomes" id="UP000217199">
    <property type="component" value="Unassembled WGS sequence"/>
</dbReference>
<comment type="caution">
    <text evidence="3">The sequence shown here is derived from an EMBL/GenBank/DDBJ whole genome shotgun (WGS) entry which is preliminary data.</text>
</comment>
<dbReference type="Gene3D" id="1.10.3330.10">
    <property type="entry name" value="Oxo-4-hydroxy-4-carboxy-5-ureidoimidazoline decarboxylase"/>
    <property type="match status" value="1"/>
</dbReference>
<sequence>MPVSSSNELVRIPNFFSFTPFRWQGVNPHHSPTMKTTKDWVLSHGSLDEAKQRKIDDAKCELFGAATYPYVDLDMLYVLNDSVVIVLLLDEITDELDYEGVLALKETTLNAMTGKTPNDHCLHANFMRDFTKRLTVASIGLDTVIERFLHSYALYLDGMAIEAKHRETKKILSVEDYVIHRRENCSLLEDPNFIRANDLAIDLAAIINDVYSFSAEYARGIEGNNIVAAFMNEKKCPIQEAMVYTEAYYKDTLLAFLTTRAHMKSYGPEVDEAIGKYMSAVEQFIWGSAEWSLDNYRYWDKGTTIRQTLGKGWMTNFNHMIFLSRKNHTPIYKWLSLKLIRLSSLTANPNPTPTQKLIHQLYSSTNRPTNYSELIDQTLGVVNSWELKDKAEFVGGHPRIGEIKAPNTLSAMEQGQTNTSAATPPDVLERLAFLNKAYERKYPKLVYITFVNGRSRAQIRDEMEEKLKLEGVLPAADECHGTNPGLEGIVPHDENSDAWRKEVDRAVHDVGRIAKSRLEKLGYS</sequence>
<reference evidence="3 4" key="1">
    <citation type="journal article" date="2017" name="Mol. Ecol.">
        <title>Comparative and population genomic landscape of Phellinus noxius: A hypervariable fungus causing root rot in trees.</title>
        <authorList>
            <person name="Chung C.L."/>
            <person name="Lee T.J."/>
            <person name="Akiba M."/>
            <person name="Lee H.H."/>
            <person name="Kuo T.H."/>
            <person name="Liu D."/>
            <person name="Ke H.M."/>
            <person name="Yokoi T."/>
            <person name="Roa M.B."/>
            <person name="Lu M.J."/>
            <person name="Chang Y.Y."/>
            <person name="Ann P.J."/>
            <person name="Tsai J.N."/>
            <person name="Chen C.Y."/>
            <person name="Tzean S.S."/>
            <person name="Ota Y."/>
            <person name="Hattori T."/>
            <person name="Sahashi N."/>
            <person name="Liou R.F."/>
            <person name="Kikuchi T."/>
            <person name="Tsai I.J."/>
        </authorList>
    </citation>
    <scope>NUCLEOTIDE SEQUENCE [LARGE SCALE GENOMIC DNA]</scope>
    <source>
        <strain evidence="3 4">FFPRI411160</strain>
    </source>
</reference>
<dbReference type="EMBL" id="NBII01000004">
    <property type="protein sequence ID" value="PAV19935.1"/>
    <property type="molecule type" value="Genomic_DNA"/>
</dbReference>
<dbReference type="InterPro" id="IPR018020">
    <property type="entry name" value="OHCU_decarboxylase"/>
</dbReference>
<feature type="domain" description="Oxo-4-hydroxy-4-carboxy-5-ureidoimidazoline decarboxylase" evidence="2">
    <location>
        <begin position="357"/>
        <end position="468"/>
    </location>
</feature>
<dbReference type="SUPFAM" id="SSF48576">
    <property type="entry name" value="Terpenoid synthases"/>
    <property type="match status" value="1"/>
</dbReference>
<dbReference type="GO" id="GO:0006144">
    <property type="term" value="P:purine nucleobase metabolic process"/>
    <property type="evidence" value="ECO:0007669"/>
    <property type="project" value="UniProtKB-KW"/>
</dbReference>
<evidence type="ECO:0000256" key="1">
    <source>
        <dbReference type="ARBA" id="ARBA00022631"/>
    </source>
</evidence>
<name>A0A286UKD7_9AGAM</name>
<dbReference type="Gene3D" id="1.10.600.10">
    <property type="entry name" value="Farnesyl Diphosphate Synthase"/>
    <property type="match status" value="1"/>
</dbReference>
<organism evidence="3 4">
    <name type="scientific">Pyrrhoderma noxium</name>
    <dbReference type="NCBI Taxonomy" id="2282107"/>
    <lineage>
        <taxon>Eukaryota</taxon>
        <taxon>Fungi</taxon>
        <taxon>Dikarya</taxon>
        <taxon>Basidiomycota</taxon>
        <taxon>Agaricomycotina</taxon>
        <taxon>Agaricomycetes</taxon>
        <taxon>Hymenochaetales</taxon>
        <taxon>Hymenochaetaceae</taxon>
        <taxon>Pyrrhoderma</taxon>
    </lineage>
</organism>
<dbReference type="InParanoid" id="A0A286UKD7"/>
<evidence type="ECO:0000259" key="2">
    <source>
        <dbReference type="Pfam" id="PF09349"/>
    </source>
</evidence>
<dbReference type="PANTHER" id="PTHR37987:SF1">
    <property type="entry name" value="OXO-4-HYDROXY-4-CARBOXY-5-UREIDOIMIDAZOLINE DECARBOXYLASE DOMAIN-CONTAINING PROTEIN"/>
    <property type="match status" value="1"/>
</dbReference>
<dbReference type="STRING" id="2282107.A0A286UKD7"/>
<dbReference type="InterPro" id="IPR008949">
    <property type="entry name" value="Isoprenoid_synthase_dom_sf"/>
</dbReference>
<dbReference type="InterPro" id="IPR036778">
    <property type="entry name" value="OHCU_decarboxylase_sf"/>
</dbReference>
<dbReference type="OrthoDB" id="5398391at2759"/>
<accession>A0A286UKD7</accession>
<dbReference type="Pfam" id="PF09349">
    <property type="entry name" value="OHCU_decarbox"/>
    <property type="match status" value="1"/>
</dbReference>
<keyword evidence="4" id="KW-1185">Reference proteome</keyword>
<dbReference type="SUPFAM" id="SSF158694">
    <property type="entry name" value="UraD-Like"/>
    <property type="match status" value="1"/>
</dbReference>
<gene>
    <name evidence="3" type="ORF">PNOK_0486900</name>
</gene>
<proteinExistence type="predicted"/>
<keyword evidence="1" id="KW-0659">Purine metabolism</keyword>